<organism evidence="8 9">
    <name type="scientific">Candidatus Akkermansia intestinigallinarum</name>
    <dbReference type="NCBI Taxonomy" id="2838431"/>
    <lineage>
        <taxon>Bacteria</taxon>
        <taxon>Pseudomonadati</taxon>
        <taxon>Verrucomicrobiota</taxon>
        <taxon>Verrucomicrobiia</taxon>
        <taxon>Verrucomicrobiales</taxon>
        <taxon>Akkermansiaceae</taxon>
        <taxon>Akkermansia</taxon>
    </lineage>
</organism>
<keyword evidence="3 7" id="KW-0808">Transferase</keyword>
<dbReference type="PROSITE" id="PS00723">
    <property type="entry name" value="POLYPRENYL_SYNTHASE_1"/>
    <property type="match status" value="1"/>
</dbReference>
<evidence type="ECO:0000256" key="7">
    <source>
        <dbReference type="RuleBase" id="RU004466"/>
    </source>
</evidence>
<comment type="caution">
    <text evidence="8">The sequence shown here is derived from an EMBL/GenBank/DDBJ whole genome shotgun (WGS) entry which is preliminary data.</text>
</comment>
<evidence type="ECO:0000256" key="4">
    <source>
        <dbReference type="ARBA" id="ARBA00022723"/>
    </source>
</evidence>
<dbReference type="SFLD" id="SFLDS00005">
    <property type="entry name" value="Isoprenoid_Synthase_Type_I"/>
    <property type="match status" value="1"/>
</dbReference>
<sequence>MDIKELIKETAARVEARLSELLPSEDTEPAVLHKAMRYSIFAGGKRIRPLLCLEAAKACGSDAEVAMHAACALETLHTYTLIHDDLPCMDDDELRRGRPTNHKVFGEGMAVLAGDALLTEAFGMLALVPSNDRYDVRDYVAELAYRTGSLQLVGGQALDLEGEGRQLSLDELRSIHNGKTAALIVASLRLGGMAAACTQEQLEALTAFGRNMGLAFQIIDDILDITSSPEVLGKSIGKDAREQKATYPAIVGMERARAEARELTAAARAALDVFSPRRSETLLAINDYLLKRDY</sequence>
<dbReference type="NCBIfam" id="NF045485">
    <property type="entry name" value="FPPsyn"/>
    <property type="match status" value="1"/>
</dbReference>
<dbReference type="InterPro" id="IPR033749">
    <property type="entry name" value="Polyprenyl_synt_CS"/>
</dbReference>
<evidence type="ECO:0000256" key="1">
    <source>
        <dbReference type="ARBA" id="ARBA00001946"/>
    </source>
</evidence>
<keyword evidence="5" id="KW-0460">Magnesium</keyword>
<dbReference type="Proteomes" id="UP000823964">
    <property type="component" value="Unassembled WGS sequence"/>
</dbReference>
<dbReference type="Gene3D" id="1.10.600.10">
    <property type="entry name" value="Farnesyl Diphosphate Synthase"/>
    <property type="match status" value="1"/>
</dbReference>
<dbReference type="PROSITE" id="PS00444">
    <property type="entry name" value="POLYPRENYL_SYNTHASE_2"/>
    <property type="match status" value="1"/>
</dbReference>
<protein>
    <submittedName>
        <fullName evidence="8">Polyprenyl synthetase family protein</fullName>
    </submittedName>
</protein>
<evidence type="ECO:0000313" key="8">
    <source>
        <dbReference type="EMBL" id="HIX20038.1"/>
    </source>
</evidence>
<dbReference type="CDD" id="cd00685">
    <property type="entry name" value="Trans_IPPS_HT"/>
    <property type="match status" value="1"/>
</dbReference>
<dbReference type="Pfam" id="PF00348">
    <property type="entry name" value="polyprenyl_synt"/>
    <property type="match status" value="1"/>
</dbReference>
<dbReference type="AlphaFoldDB" id="A0A9D1VBI8"/>
<dbReference type="EMBL" id="DXFQ01000096">
    <property type="protein sequence ID" value="HIX20038.1"/>
    <property type="molecule type" value="Genomic_DNA"/>
</dbReference>
<dbReference type="SFLD" id="SFLDG01017">
    <property type="entry name" value="Polyprenyl_Transferase_Like"/>
    <property type="match status" value="1"/>
</dbReference>
<dbReference type="SUPFAM" id="SSF48576">
    <property type="entry name" value="Terpenoid synthases"/>
    <property type="match status" value="1"/>
</dbReference>
<evidence type="ECO:0000256" key="2">
    <source>
        <dbReference type="ARBA" id="ARBA00006706"/>
    </source>
</evidence>
<dbReference type="GO" id="GO:0005737">
    <property type="term" value="C:cytoplasm"/>
    <property type="evidence" value="ECO:0007669"/>
    <property type="project" value="UniProtKB-ARBA"/>
</dbReference>
<reference evidence="8" key="1">
    <citation type="journal article" date="2021" name="PeerJ">
        <title>Extensive microbial diversity within the chicken gut microbiome revealed by metagenomics and culture.</title>
        <authorList>
            <person name="Gilroy R."/>
            <person name="Ravi A."/>
            <person name="Getino M."/>
            <person name="Pursley I."/>
            <person name="Horton D.L."/>
            <person name="Alikhan N.F."/>
            <person name="Baker D."/>
            <person name="Gharbi K."/>
            <person name="Hall N."/>
            <person name="Watson M."/>
            <person name="Adriaenssens E.M."/>
            <person name="Foster-Nyarko E."/>
            <person name="Jarju S."/>
            <person name="Secka A."/>
            <person name="Antonio M."/>
            <person name="Oren A."/>
            <person name="Chaudhuri R.R."/>
            <person name="La Ragione R."/>
            <person name="Hildebrand F."/>
            <person name="Pallen M.J."/>
        </authorList>
    </citation>
    <scope>NUCLEOTIDE SEQUENCE</scope>
    <source>
        <strain evidence="8">14975</strain>
    </source>
</reference>
<dbReference type="InterPro" id="IPR000092">
    <property type="entry name" value="Polyprenyl_synt"/>
</dbReference>
<evidence type="ECO:0000313" key="9">
    <source>
        <dbReference type="Proteomes" id="UP000823964"/>
    </source>
</evidence>
<dbReference type="GO" id="GO:0046872">
    <property type="term" value="F:metal ion binding"/>
    <property type="evidence" value="ECO:0007669"/>
    <property type="project" value="UniProtKB-KW"/>
</dbReference>
<dbReference type="PANTHER" id="PTHR43281">
    <property type="entry name" value="FARNESYL DIPHOSPHATE SYNTHASE"/>
    <property type="match status" value="1"/>
</dbReference>
<keyword evidence="6" id="KW-0414">Isoprene biosynthesis</keyword>
<comment type="cofactor">
    <cofactor evidence="1">
        <name>Mg(2+)</name>
        <dbReference type="ChEBI" id="CHEBI:18420"/>
    </cofactor>
</comment>
<proteinExistence type="inferred from homology"/>
<reference evidence="8" key="2">
    <citation type="submission" date="2021-04" db="EMBL/GenBank/DDBJ databases">
        <authorList>
            <person name="Gilroy R."/>
        </authorList>
    </citation>
    <scope>NUCLEOTIDE SEQUENCE</scope>
    <source>
        <strain evidence="8">14975</strain>
    </source>
</reference>
<gene>
    <name evidence="8" type="ORF">H9862_05475</name>
</gene>
<dbReference type="InterPro" id="IPR008949">
    <property type="entry name" value="Isoprenoid_synthase_dom_sf"/>
</dbReference>
<dbReference type="GO" id="GO:0016114">
    <property type="term" value="P:terpenoid biosynthetic process"/>
    <property type="evidence" value="ECO:0007669"/>
    <property type="project" value="UniProtKB-ARBA"/>
</dbReference>
<dbReference type="InterPro" id="IPR053378">
    <property type="entry name" value="Prenyl_diphosphate_synthase"/>
</dbReference>
<name>A0A9D1VBI8_9BACT</name>
<comment type="similarity">
    <text evidence="2 7">Belongs to the FPP/GGPP synthase family.</text>
</comment>
<evidence type="ECO:0000256" key="3">
    <source>
        <dbReference type="ARBA" id="ARBA00022679"/>
    </source>
</evidence>
<keyword evidence="4" id="KW-0479">Metal-binding</keyword>
<evidence type="ECO:0000256" key="6">
    <source>
        <dbReference type="ARBA" id="ARBA00023229"/>
    </source>
</evidence>
<accession>A0A9D1VBI8</accession>
<dbReference type="PANTHER" id="PTHR43281:SF1">
    <property type="entry name" value="FARNESYL DIPHOSPHATE SYNTHASE"/>
    <property type="match status" value="1"/>
</dbReference>
<dbReference type="GO" id="GO:0004659">
    <property type="term" value="F:prenyltransferase activity"/>
    <property type="evidence" value="ECO:0007669"/>
    <property type="project" value="InterPro"/>
</dbReference>
<dbReference type="FunFam" id="1.10.600.10:FF:000001">
    <property type="entry name" value="Geranylgeranyl diphosphate synthase"/>
    <property type="match status" value="1"/>
</dbReference>
<evidence type="ECO:0000256" key="5">
    <source>
        <dbReference type="ARBA" id="ARBA00022842"/>
    </source>
</evidence>